<protein>
    <submittedName>
        <fullName evidence="9">Membrane protein</fullName>
    </submittedName>
</protein>
<keyword evidence="10" id="KW-1185">Reference proteome</keyword>
<gene>
    <name evidence="9" type="primary">yjjB</name>
    <name evidence="9" type="ORF">NCTC12475_00712</name>
</gene>
<accession>A0A381DIP7</accession>
<dbReference type="EMBL" id="UFVD01000001">
    <property type="protein sequence ID" value="SUX10515.1"/>
    <property type="molecule type" value="Genomic_DNA"/>
</dbReference>
<evidence type="ECO:0000256" key="2">
    <source>
        <dbReference type="ARBA" id="ARBA00022475"/>
    </source>
</evidence>
<dbReference type="AlphaFoldDB" id="A0A381DIP7"/>
<keyword evidence="3" id="KW-0997">Cell inner membrane</keyword>
<keyword evidence="2" id="KW-1003">Cell membrane</keyword>
<dbReference type="GO" id="GO:0005886">
    <property type="term" value="C:plasma membrane"/>
    <property type="evidence" value="ECO:0007669"/>
    <property type="project" value="UniProtKB-SubCell"/>
</dbReference>
<evidence type="ECO:0000256" key="5">
    <source>
        <dbReference type="ARBA" id="ARBA00022989"/>
    </source>
</evidence>
<dbReference type="GO" id="GO:0015744">
    <property type="term" value="P:succinate transport"/>
    <property type="evidence" value="ECO:0007669"/>
    <property type="project" value="TreeGrafter"/>
</dbReference>
<evidence type="ECO:0000256" key="3">
    <source>
        <dbReference type="ARBA" id="ARBA00022519"/>
    </source>
</evidence>
<organism evidence="9 10">
    <name type="scientific">Campylobacter sputorum subsp. sputorum</name>
    <dbReference type="NCBI Taxonomy" id="32024"/>
    <lineage>
        <taxon>Bacteria</taxon>
        <taxon>Pseudomonadati</taxon>
        <taxon>Campylobacterota</taxon>
        <taxon>Epsilonproteobacteria</taxon>
        <taxon>Campylobacterales</taxon>
        <taxon>Campylobacteraceae</taxon>
        <taxon>Campylobacter</taxon>
    </lineage>
</organism>
<evidence type="ECO:0000256" key="1">
    <source>
        <dbReference type="ARBA" id="ARBA00004651"/>
    </source>
</evidence>
<reference evidence="9 10" key="1">
    <citation type="submission" date="2018-06" db="EMBL/GenBank/DDBJ databases">
        <authorList>
            <consortium name="Pathogen Informatics"/>
            <person name="Doyle S."/>
        </authorList>
    </citation>
    <scope>NUCLEOTIDE SEQUENCE [LARGE SCALE GENOMIC DNA]</scope>
    <source>
        <strain evidence="9 10">NCTC12475</strain>
    </source>
</reference>
<evidence type="ECO:0000313" key="9">
    <source>
        <dbReference type="EMBL" id="SUX10515.1"/>
    </source>
</evidence>
<dbReference type="PANTHER" id="PTHR34390:SF1">
    <property type="entry name" value="SUCCINATE TRANSPORTER SUBUNIT YJJB-RELATED"/>
    <property type="match status" value="1"/>
</dbReference>
<proteinExistence type="inferred from homology"/>
<evidence type="ECO:0000256" key="4">
    <source>
        <dbReference type="ARBA" id="ARBA00022692"/>
    </source>
</evidence>
<evidence type="ECO:0000256" key="7">
    <source>
        <dbReference type="ARBA" id="ARBA00034125"/>
    </source>
</evidence>
<dbReference type="Pfam" id="PF12821">
    <property type="entry name" value="ThrE_2"/>
    <property type="match status" value="1"/>
</dbReference>
<dbReference type="PANTHER" id="PTHR34390">
    <property type="entry name" value="UPF0442 PROTEIN YJJB-RELATED"/>
    <property type="match status" value="1"/>
</dbReference>
<keyword evidence="4" id="KW-0812">Transmembrane</keyword>
<evidence type="ECO:0000256" key="6">
    <source>
        <dbReference type="ARBA" id="ARBA00023136"/>
    </source>
</evidence>
<dbReference type="Proteomes" id="UP000254920">
    <property type="component" value="Unassembled WGS sequence"/>
</dbReference>
<dbReference type="STRING" id="32024.GCA_000788295_00945"/>
<dbReference type="OrthoDB" id="9810047at2"/>
<dbReference type="InterPro" id="IPR050539">
    <property type="entry name" value="ThrE_Dicarb/AminoAcid_Exp"/>
</dbReference>
<dbReference type="RefSeq" id="WP_089182913.1">
    <property type="nucleotide sequence ID" value="NZ_CP043427.1"/>
</dbReference>
<evidence type="ECO:0000313" key="10">
    <source>
        <dbReference type="Proteomes" id="UP000254920"/>
    </source>
</evidence>
<comment type="similarity">
    <text evidence="7">Belongs to the ThrE exporter (TC 2.A.79) family.</text>
</comment>
<sequence length="181" mass="20247">MSLTTFMIDVIFAAIAGLGFSYANNPPKRILLYCALLGGLGYALRLTLLETNILNYAGATLVGSISIGLFAVYFAKKLKTPIEVIAFPSLLPMIPGIQAYKTILAIFIFMRSKDENEKIHYLLEIFDNAYTTISIIFALATGISIVLLIFYEKSFVMTRNGHFREKYKDILGRQNENTNIL</sequence>
<name>A0A381DIP7_9BACT</name>
<keyword evidence="5" id="KW-1133">Transmembrane helix</keyword>
<evidence type="ECO:0000259" key="8">
    <source>
        <dbReference type="Pfam" id="PF12821"/>
    </source>
</evidence>
<dbReference type="GeneID" id="93091147"/>
<dbReference type="InterPro" id="IPR024528">
    <property type="entry name" value="ThrE_2"/>
</dbReference>
<comment type="subcellular location">
    <subcellularLocation>
        <location evidence="1">Cell membrane</location>
        <topology evidence="1">Multi-pass membrane protein</topology>
    </subcellularLocation>
</comment>
<feature type="domain" description="Threonine/Serine exporter ThrE" evidence="8">
    <location>
        <begin position="9"/>
        <end position="148"/>
    </location>
</feature>
<keyword evidence="6" id="KW-0472">Membrane</keyword>